<evidence type="ECO:0000313" key="2">
    <source>
        <dbReference type="EMBL" id="RXK35893.1"/>
    </source>
</evidence>
<dbReference type="EMBL" id="SDIL01000117">
    <property type="protein sequence ID" value="RXK35893.1"/>
    <property type="molecule type" value="Genomic_DNA"/>
</dbReference>
<keyword evidence="1" id="KW-0732">Signal</keyword>
<protein>
    <recommendedName>
        <fullName evidence="4">Sexual development protein</fullName>
    </recommendedName>
</protein>
<name>A0A4Q1BG49_TREME</name>
<proteinExistence type="predicted"/>
<gene>
    <name evidence="2" type="ORF">M231_06857</name>
</gene>
<accession>A0A4Q1BG49</accession>
<reference evidence="2 3" key="1">
    <citation type="submission" date="2016-06" db="EMBL/GenBank/DDBJ databases">
        <title>Evolution of pathogenesis and genome organization in the Tremellales.</title>
        <authorList>
            <person name="Cuomo C."/>
            <person name="Litvintseva A."/>
            <person name="Heitman J."/>
            <person name="Chen Y."/>
            <person name="Sun S."/>
            <person name="Springer D."/>
            <person name="Dromer F."/>
            <person name="Young S."/>
            <person name="Zeng Q."/>
            <person name="Chapman S."/>
            <person name="Gujja S."/>
            <person name="Saif S."/>
            <person name="Birren B."/>
        </authorList>
    </citation>
    <scope>NUCLEOTIDE SEQUENCE [LARGE SCALE GENOMIC DNA]</scope>
    <source>
        <strain evidence="2 3">ATCC 28783</strain>
    </source>
</reference>
<dbReference type="OrthoDB" id="5293813at2759"/>
<dbReference type="VEuPathDB" id="FungiDB:TREMEDRAFT_73998"/>
<sequence length="355" mass="38844">MRVITLCVSALQVLLLSQAAPVTLPNTLLPDGYPNPSPAQLKAIEQQALGTLSNRTLPATLHNQESLNNFRIINFNEYFEAVFFAQFLHNVTNNVTGFEVPHTIDRNILIAELSAAQAQEELHTINAIHALQHYGANPIQPCKVYKFPVNNFQQGVLFVMTWTSLVMSTLQDIIQDFAENGDAPFTATIASTLGQEGAQAGYYRLLLGRTPNSLPFLTRSIRSFAFSILNQFIDFSTCPNVNEITIPLFKHITVLDTPGPVDNPAIRFAVNTADVVTGKTYYVVYINQQNLPVVVPAVHKSDQGGTTVFTGAWPYTEHLMNGLTITIISDNAGPYADAQAAADEAIFAPGLIIVN</sequence>
<feature type="signal peptide" evidence="1">
    <location>
        <begin position="1"/>
        <end position="19"/>
    </location>
</feature>
<keyword evidence="3" id="KW-1185">Reference proteome</keyword>
<evidence type="ECO:0008006" key="4">
    <source>
        <dbReference type="Google" id="ProtNLM"/>
    </source>
</evidence>
<dbReference type="Proteomes" id="UP000289152">
    <property type="component" value="Unassembled WGS sequence"/>
</dbReference>
<dbReference type="AlphaFoldDB" id="A0A4Q1BG49"/>
<evidence type="ECO:0000256" key="1">
    <source>
        <dbReference type="SAM" id="SignalP"/>
    </source>
</evidence>
<feature type="chain" id="PRO_5020619077" description="Sexual development protein" evidence="1">
    <location>
        <begin position="20"/>
        <end position="355"/>
    </location>
</feature>
<comment type="caution">
    <text evidence="2">The sequence shown here is derived from an EMBL/GenBank/DDBJ whole genome shotgun (WGS) entry which is preliminary data.</text>
</comment>
<dbReference type="InParanoid" id="A0A4Q1BG49"/>
<organism evidence="2 3">
    <name type="scientific">Tremella mesenterica</name>
    <name type="common">Jelly fungus</name>
    <dbReference type="NCBI Taxonomy" id="5217"/>
    <lineage>
        <taxon>Eukaryota</taxon>
        <taxon>Fungi</taxon>
        <taxon>Dikarya</taxon>
        <taxon>Basidiomycota</taxon>
        <taxon>Agaricomycotina</taxon>
        <taxon>Tremellomycetes</taxon>
        <taxon>Tremellales</taxon>
        <taxon>Tremellaceae</taxon>
        <taxon>Tremella</taxon>
    </lineage>
</organism>
<evidence type="ECO:0000313" key="3">
    <source>
        <dbReference type="Proteomes" id="UP000289152"/>
    </source>
</evidence>